<accession>A0ABS6SXF4</accession>
<gene>
    <name evidence="2" type="ORF">KJP28_01710</name>
</gene>
<evidence type="ECO:0000313" key="2">
    <source>
        <dbReference type="EMBL" id="MBV7377622.1"/>
    </source>
</evidence>
<evidence type="ECO:0000313" key="3">
    <source>
        <dbReference type="Proteomes" id="UP000756530"/>
    </source>
</evidence>
<evidence type="ECO:0000256" key="1">
    <source>
        <dbReference type="SAM" id="MobiDB-lite"/>
    </source>
</evidence>
<evidence type="ECO:0008006" key="4">
    <source>
        <dbReference type="Google" id="ProtNLM"/>
    </source>
</evidence>
<feature type="compositionally biased region" description="Basic and acidic residues" evidence="1">
    <location>
        <begin position="564"/>
        <end position="573"/>
    </location>
</feature>
<feature type="region of interest" description="Disordered" evidence="1">
    <location>
        <begin position="553"/>
        <end position="583"/>
    </location>
</feature>
<organism evidence="2 3">
    <name type="scientific">Maritimibacter dapengensis</name>
    <dbReference type="NCBI Taxonomy" id="2836868"/>
    <lineage>
        <taxon>Bacteria</taxon>
        <taxon>Pseudomonadati</taxon>
        <taxon>Pseudomonadota</taxon>
        <taxon>Alphaproteobacteria</taxon>
        <taxon>Rhodobacterales</taxon>
        <taxon>Roseobacteraceae</taxon>
        <taxon>Maritimibacter</taxon>
    </lineage>
</organism>
<protein>
    <recommendedName>
        <fullName evidence="4">Subtilase family protein</fullName>
    </recommendedName>
</protein>
<proteinExistence type="predicted"/>
<name>A0ABS6SXF4_9RHOB</name>
<dbReference type="EMBL" id="JAHUZE010000001">
    <property type="protein sequence ID" value="MBV7377622.1"/>
    <property type="molecule type" value="Genomic_DNA"/>
</dbReference>
<comment type="caution">
    <text evidence="2">The sequence shown here is derived from an EMBL/GenBank/DDBJ whole genome shotgun (WGS) entry which is preliminary data.</text>
</comment>
<sequence length="656" mass="69623">MASVGQKGGFETYAGPYERWVFSPALGRPFAFPAVRRPSSIMAAILEGGGDPHALENAEVRIPPLWRPDAQPPAAVPFAFRDLDTEDVSDETLTRCLGAFTHGKDTSRVRLNLPVPELTWPATYDPDSAAEHWREPDVRPTAIVAVIDDGLPFANRAFLAANGNTRISHLWLQSARAREADRVPFGREYANGEIDDLRAGFGTDERALYRACGAIDSEIHELGSVLDQRATHGAHILGLAAGNSAFAELPAQGDEVAIIGVQLPNTVAWDTSGFGKETYMLAALHYVFARAQELSDAIGAQAPLPLIVNLSYGWNAGRHDGDSVVETEIEALLQSRRALQPKTAIVLPMGNHFDAEMHAEIDSAGFVEGRARIGWALPPDDRTSSYLELWLPDGFDPAGWSVRVIPPSGTVLESDRIDISPDDALCASGDPRRYASILIGGRTIGQLSADLDRGSRWRVLIALIPTAETGTARRCPSGTWQVEINRGTGDGLADGEMVELWVQRDDDPRALGMGGRQSYLVGPYVTGFGAMSAIASAPSATRIAGVIAGTSRPAPYSGAASVRQDGDASKASRAEPTVAAPSEQSDLIGGIRSIGVVTGSGSRVTGTSAAAALASRWMVTNAAAGREMFDGLVALADAPDDDPAQRQARLGGGLVP</sequence>
<keyword evidence="3" id="KW-1185">Reference proteome</keyword>
<dbReference type="RefSeq" id="WP_218390499.1">
    <property type="nucleotide sequence ID" value="NZ_JAHUZE010000001.1"/>
</dbReference>
<dbReference type="Proteomes" id="UP000756530">
    <property type="component" value="Unassembled WGS sequence"/>
</dbReference>
<reference evidence="2 3" key="1">
    <citation type="submission" date="2021-05" db="EMBL/GenBank/DDBJ databases">
        <title>Culturable bacteria isolated from Daya Bay.</title>
        <authorList>
            <person name="Zheng W."/>
            <person name="Yu S."/>
            <person name="Huang Y."/>
        </authorList>
    </citation>
    <scope>NUCLEOTIDE SEQUENCE [LARGE SCALE GENOMIC DNA]</scope>
    <source>
        <strain evidence="2 3">DP4N28-5</strain>
    </source>
</reference>